<dbReference type="InterPro" id="IPR000999">
    <property type="entry name" value="RNase_III_dom"/>
</dbReference>
<evidence type="ECO:0000259" key="16">
    <source>
        <dbReference type="PROSITE" id="PS50142"/>
    </source>
</evidence>
<name>A0A7R8Z9F3_TIMDO</name>
<dbReference type="SMART" id="SM00487">
    <property type="entry name" value="DEXDc"/>
    <property type="match status" value="1"/>
</dbReference>
<evidence type="ECO:0000256" key="3">
    <source>
        <dbReference type="ARBA" id="ARBA00022722"/>
    </source>
</evidence>
<dbReference type="Gene3D" id="2.170.260.10">
    <property type="entry name" value="paz domain"/>
    <property type="match status" value="1"/>
</dbReference>
<evidence type="ECO:0000256" key="8">
    <source>
        <dbReference type="ARBA" id="ARBA00022801"/>
    </source>
</evidence>
<feature type="domain" description="Helicase ATP-binding" evidence="18">
    <location>
        <begin position="20"/>
        <end position="198"/>
    </location>
</feature>
<dbReference type="GO" id="GO:0003677">
    <property type="term" value="F:DNA binding"/>
    <property type="evidence" value="ECO:0007669"/>
    <property type="project" value="InterPro"/>
</dbReference>
<keyword evidence="6" id="KW-0547">Nucleotide-binding</keyword>
<evidence type="ECO:0000256" key="9">
    <source>
        <dbReference type="ARBA" id="ARBA00022806"/>
    </source>
</evidence>
<dbReference type="InterPro" id="IPR003100">
    <property type="entry name" value="PAZ_dom"/>
</dbReference>
<comment type="similarity">
    <text evidence="14">Belongs to the helicase family. Dicer subfamily.</text>
</comment>
<dbReference type="PANTHER" id="PTHR14950">
    <property type="entry name" value="DICER-RELATED"/>
    <property type="match status" value="1"/>
</dbReference>
<dbReference type="GO" id="GO:0005737">
    <property type="term" value="C:cytoplasm"/>
    <property type="evidence" value="ECO:0007669"/>
    <property type="project" value="TreeGrafter"/>
</dbReference>
<keyword evidence="5" id="KW-0677">Repeat</keyword>
<dbReference type="InterPro" id="IPR036389">
    <property type="entry name" value="RNase_III_sf"/>
</dbReference>
<proteinExistence type="inferred from homology"/>
<dbReference type="EMBL" id="OA568347">
    <property type="protein sequence ID" value="CAD7201419.1"/>
    <property type="molecule type" value="Genomic_DNA"/>
</dbReference>
<dbReference type="CDD" id="cd00593">
    <property type="entry name" value="RIBOc"/>
    <property type="match status" value="1"/>
</dbReference>
<dbReference type="GO" id="GO:0070578">
    <property type="term" value="C:RISC-loading complex"/>
    <property type="evidence" value="ECO:0007669"/>
    <property type="project" value="TreeGrafter"/>
</dbReference>
<evidence type="ECO:0000256" key="1">
    <source>
        <dbReference type="ARBA" id="ARBA00001936"/>
    </source>
</evidence>
<dbReference type="GO" id="GO:0004525">
    <property type="term" value="F:ribonuclease III activity"/>
    <property type="evidence" value="ECO:0007669"/>
    <property type="project" value="InterPro"/>
</dbReference>
<dbReference type="SUPFAM" id="SSF52540">
    <property type="entry name" value="P-loop containing nucleoside triphosphate hydrolases"/>
    <property type="match status" value="1"/>
</dbReference>
<dbReference type="InterPro" id="IPR048513">
    <property type="entry name" value="Dicer_PBD"/>
</dbReference>
<evidence type="ECO:0000256" key="13">
    <source>
        <dbReference type="ARBA" id="ARBA00023211"/>
    </source>
</evidence>
<dbReference type="GO" id="GO:0030422">
    <property type="term" value="P:siRNA processing"/>
    <property type="evidence" value="ECO:0007669"/>
    <property type="project" value="TreeGrafter"/>
</dbReference>
<keyword evidence="8" id="KW-0378">Hydrolase</keyword>
<evidence type="ECO:0000256" key="14">
    <source>
        <dbReference type="ARBA" id="ARBA00035116"/>
    </source>
</evidence>
<evidence type="ECO:0000313" key="20">
    <source>
        <dbReference type="EMBL" id="CAD7201419.1"/>
    </source>
</evidence>
<comment type="cofactor">
    <cofactor evidence="2">
        <name>Mg(2+)</name>
        <dbReference type="ChEBI" id="CHEBI:18420"/>
    </cofactor>
</comment>
<evidence type="ECO:0000256" key="6">
    <source>
        <dbReference type="ARBA" id="ARBA00022741"/>
    </source>
</evidence>
<dbReference type="InterPro" id="IPR014001">
    <property type="entry name" value="Helicase_ATP-bd"/>
</dbReference>
<accession>A0A7R8Z9F3</accession>
<keyword evidence="12" id="KW-0943">RNA-mediated gene silencing</keyword>
<dbReference type="InterPro" id="IPR006935">
    <property type="entry name" value="Helicase/UvrB_N"/>
</dbReference>
<evidence type="ECO:0000256" key="15">
    <source>
        <dbReference type="PROSITE-ProRule" id="PRU00657"/>
    </source>
</evidence>
<evidence type="ECO:0000259" key="17">
    <source>
        <dbReference type="PROSITE" id="PS50821"/>
    </source>
</evidence>
<dbReference type="FunFam" id="3.40.50.300:FF:000628">
    <property type="entry name" value="Endoribonuclease Dicer"/>
    <property type="match status" value="1"/>
</dbReference>
<keyword evidence="11" id="KW-0460">Magnesium</keyword>
<dbReference type="PANTHER" id="PTHR14950:SF36">
    <property type="entry name" value="ENDORIBONUCLEASE DCR-2"/>
    <property type="match status" value="1"/>
</dbReference>
<dbReference type="SUPFAM" id="SSF101690">
    <property type="entry name" value="PAZ domain"/>
    <property type="match status" value="1"/>
</dbReference>
<keyword evidence="3" id="KW-0540">Nuclease</keyword>
<dbReference type="SUPFAM" id="SSF69065">
    <property type="entry name" value="RNase III domain-like"/>
    <property type="match status" value="1"/>
</dbReference>
<feature type="domain" description="Dicer dsRNA-binding fold" evidence="19">
    <location>
        <begin position="505"/>
        <end position="594"/>
    </location>
</feature>
<dbReference type="CDD" id="cd15903">
    <property type="entry name" value="Dicer_PBD"/>
    <property type="match status" value="1"/>
</dbReference>
<feature type="domain" description="RNase III" evidence="16">
    <location>
        <begin position="1127"/>
        <end position="1223"/>
    </location>
</feature>
<evidence type="ECO:0000259" key="19">
    <source>
        <dbReference type="PROSITE" id="PS51327"/>
    </source>
</evidence>
<keyword evidence="13" id="KW-0464">Manganese</keyword>
<dbReference type="Pfam" id="PF02170">
    <property type="entry name" value="PAZ"/>
    <property type="match status" value="1"/>
</dbReference>
<dbReference type="PROSITE" id="PS51192">
    <property type="entry name" value="HELICASE_ATP_BIND_1"/>
    <property type="match status" value="1"/>
</dbReference>
<dbReference type="Gene3D" id="3.40.50.300">
    <property type="entry name" value="P-loop containing nucleotide triphosphate hydrolases"/>
    <property type="match status" value="1"/>
</dbReference>
<dbReference type="Pfam" id="PF00636">
    <property type="entry name" value="Ribonuclease_3"/>
    <property type="match status" value="1"/>
</dbReference>
<evidence type="ECO:0000256" key="4">
    <source>
        <dbReference type="ARBA" id="ARBA00022723"/>
    </source>
</evidence>
<dbReference type="AlphaFoldDB" id="A0A7R8Z9F3"/>
<dbReference type="Gene3D" id="1.10.1520.10">
    <property type="entry name" value="Ribonuclease III domain"/>
    <property type="match status" value="1"/>
</dbReference>
<dbReference type="GO" id="GO:0004386">
    <property type="term" value="F:helicase activity"/>
    <property type="evidence" value="ECO:0007669"/>
    <property type="project" value="UniProtKB-KW"/>
</dbReference>
<dbReference type="InterPro" id="IPR036085">
    <property type="entry name" value="PAZ_dom_sf"/>
</dbReference>
<comment type="cofactor">
    <cofactor evidence="1">
        <name>Mn(2+)</name>
        <dbReference type="ChEBI" id="CHEBI:29035"/>
    </cofactor>
</comment>
<feature type="domain" description="PAZ" evidence="17">
    <location>
        <begin position="773"/>
        <end position="913"/>
    </location>
</feature>
<dbReference type="Pfam" id="PF03368">
    <property type="entry name" value="Dicer_dimer"/>
    <property type="match status" value="1"/>
</dbReference>
<evidence type="ECO:0000256" key="5">
    <source>
        <dbReference type="ARBA" id="ARBA00022737"/>
    </source>
</evidence>
<dbReference type="PROSITE" id="PS50142">
    <property type="entry name" value="RNASE_3_2"/>
    <property type="match status" value="1"/>
</dbReference>
<dbReference type="Pfam" id="PF04851">
    <property type="entry name" value="ResIII"/>
    <property type="match status" value="1"/>
</dbReference>
<evidence type="ECO:0000256" key="11">
    <source>
        <dbReference type="ARBA" id="ARBA00022842"/>
    </source>
</evidence>
<evidence type="ECO:0000256" key="2">
    <source>
        <dbReference type="ARBA" id="ARBA00001946"/>
    </source>
</evidence>
<protein>
    <recommendedName>
        <fullName evidence="21">Dicer-2</fullName>
    </recommendedName>
</protein>
<gene>
    <name evidence="20" type="ORF">TDIB3V08_LOCUS7618</name>
</gene>
<keyword evidence="9" id="KW-0347">Helicase</keyword>
<organism evidence="20">
    <name type="scientific">Timema douglasi</name>
    <name type="common">Walking stick</name>
    <dbReference type="NCBI Taxonomy" id="61478"/>
    <lineage>
        <taxon>Eukaryota</taxon>
        <taxon>Metazoa</taxon>
        <taxon>Ecdysozoa</taxon>
        <taxon>Arthropoda</taxon>
        <taxon>Hexapoda</taxon>
        <taxon>Insecta</taxon>
        <taxon>Pterygota</taxon>
        <taxon>Neoptera</taxon>
        <taxon>Polyneoptera</taxon>
        <taxon>Phasmatodea</taxon>
        <taxon>Timematodea</taxon>
        <taxon>Timematoidea</taxon>
        <taxon>Timematidae</taxon>
        <taxon>Timema</taxon>
    </lineage>
</organism>
<dbReference type="Pfam" id="PF20931">
    <property type="entry name" value="Dicer_platform"/>
    <property type="match status" value="1"/>
</dbReference>
<keyword evidence="10" id="KW-0067">ATP-binding</keyword>
<evidence type="ECO:0000256" key="12">
    <source>
        <dbReference type="ARBA" id="ARBA00023158"/>
    </source>
</evidence>
<dbReference type="InterPro" id="IPR038248">
    <property type="entry name" value="Dicer_dimer_sf"/>
</dbReference>
<dbReference type="InterPro" id="IPR027417">
    <property type="entry name" value="P-loop_NTPase"/>
</dbReference>
<dbReference type="GO" id="GO:0005524">
    <property type="term" value="F:ATP binding"/>
    <property type="evidence" value="ECO:0007669"/>
    <property type="project" value="UniProtKB-KW"/>
</dbReference>
<evidence type="ECO:0000256" key="7">
    <source>
        <dbReference type="ARBA" id="ARBA00022759"/>
    </source>
</evidence>
<evidence type="ECO:0000259" key="18">
    <source>
        <dbReference type="PROSITE" id="PS51192"/>
    </source>
</evidence>
<dbReference type="GO" id="GO:0004530">
    <property type="term" value="F:deoxyribonuclease I activity"/>
    <property type="evidence" value="ECO:0007669"/>
    <property type="project" value="TreeGrafter"/>
</dbReference>
<evidence type="ECO:0008006" key="21">
    <source>
        <dbReference type="Google" id="ProtNLM"/>
    </source>
</evidence>
<keyword evidence="7" id="KW-0255">Endonuclease</keyword>
<evidence type="ECO:0000256" key="10">
    <source>
        <dbReference type="ARBA" id="ARBA00022840"/>
    </source>
</evidence>
<reference evidence="20" key="1">
    <citation type="submission" date="2020-11" db="EMBL/GenBank/DDBJ databases">
        <authorList>
            <person name="Tran Van P."/>
        </authorList>
    </citation>
    <scope>NUCLEOTIDE SEQUENCE</scope>
</reference>
<dbReference type="GO" id="GO:0006309">
    <property type="term" value="P:apoptotic DNA fragmentation"/>
    <property type="evidence" value="ECO:0007669"/>
    <property type="project" value="TreeGrafter"/>
</dbReference>
<dbReference type="SMART" id="SM00949">
    <property type="entry name" value="PAZ"/>
    <property type="match status" value="1"/>
</dbReference>
<dbReference type="CDD" id="cd18034">
    <property type="entry name" value="DEXHc_dicer"/>
    <property type="match status" value="1"/>
</dbReference>
<dbReference type="PROSITE" id="PS50821">
    <property type="entry name" value="PAZ"/>
    <property type="match status" value="1"/>
</dbReference>
<dbReference type="InterPro" id="IPR005034">
    <property type="entry name" value="Dicer_dimerisation"/>
</dbReference>
<sequence>MGLEEELIEDLQPRGYQHQLLEKAFVQNTLLYLPTGSGKTYIAVMLIKAMLQEIEPPFEATGKRTVFMVNTVPLVEQQATYIQRFVPVSVGRYSGDRKVDFWSREVWLEELKNNQVLVMTAQIFLNNLSHGYITLDKVNLMIFDECHHAVTDHPMRQIMRHFADCPRTKQPRVLGLSATLLNSNIKPEAVEQAITSLEVTFQSIIATVDHMTQVERFSTNPDEKEIVYSPELLTGTEVVERIEKILASTRGFLDTINLETPNKTSPNAPSNAILINSKKKKFSKLLINFCNDLVLQLKTLGLFGGHKAALSHLVQLFRLRKCIDDINADHVILSLISDMTLIRKILHDAMKDTPPHLQSLEYSSPKVQHLFNILLQFKETIEDAEKPGNADTFMKSSQKKPCAIIFVERRLTAKVLYLILKTLATDCPQFDFIRPDFIVGSANNPLADNREALLERKLNSDLLVGRTEERTEPAEEDIALELYDQELPPFCPTGPDGPKVTLTMAIPLIERYCTALPQDKFTILTPSWYLHREKTNAYLQLPISSPLRILVEGPEMTSRKQAKRAVALETCRLLYEMGELDKNLMPKTRVFEDSKSYKELFPLWEDESPVKVGEKTVYPGTKNMKRQYPHKPPVFLSECRPQEGQTAHLHVIQMKPVYQRPPPSNNRKMVFYDLLNSEKHGWALLSSKPLPKVCRFPIYMNVGELEINLICNANSFQVSDEQVKMAQKLNTMLFTELLHKLYKNFLVVDQENKEQSYFIVPIVKEGNIGKYVVDWTTVEKYPHLPSIKPPNDEQRLALTFDKKSLEQTVIIPWYRGKFAEQNYIVTRVCEDLSAQSSFPTEDYMSYADYFDKKYGLKVLRPNQPLIEVKAISNKLNCLRPRGIVSNSAGKRKRQELQEDFEEHLIPELCMQYTFPAELWLKATALPTILHRVTYLLMAEELRQTLSQQIGIGAVILPHESTVHSTRNEGKTKGGGEPKNIMRLGMFYECLDGKLGRRLYVEALTLNGQRDTRSLISGGKSYKHSVTHLWRHQHRVFARECELILLWCAPPTLDLVSLPPSVPTLDLVSLPPSVPHSRPGVDWKPLQEDKALKTELESPKAPSNVRHHFGDVFAKSRGTKRDDSFDKDQLPIDIDREMEEISLIDALTTSASNDIINLERVETLGDSFLKFAVSLFLFNTYGVMNEGVLTSLKGKILSNRNLTYSAKKIGLGGIIKVTILSLYK</sequence>
<dbReference type="Gene3D" id="3.30.160.380">
    <property type="entry name" value="Dicer dimerisation domain"/>
    <property type="match status" value="1"/>
</dbReference>
<dbReference type="PROSITE" id="PS51327">
    <property type="entry name" value="DICER_DSRBF"/>
    <property type="match status" value="1"/>
</dbReference>
<dbReference type="GO" id="GO:0046872">
    <property type="term" value="F:metal ion binding"/>
    <property type="evidence" value="ECO:0007669"/>
    <property type="project" value="UniProtKB-KW"/>
</dbReference>
<keyword evidence="15" id="KW-0694">RNA-binding</keyword>
<keyword evidence="4" id="KW-0479">Metal-binding</keyword>
<dbReference type="InterPro" id="IPR048512">
    <property type="entry name" value="Dicer_platform"/>
</dbReference>
<dbReference type="GO" id="GO:0003723">
    <property type="term" value="F:RNA binding"/>
    <property type="evidence" value="ECO:0007669"/>
    <property type="project" value="UniProtKB-UniRule"/>
</dbReference>
<dbReference type="GO" id="GO:0005634">
    <property type="term" value="C:nucleus"/>
    <property type="evidence" value="ECO:0007669"/>
    <property type="project" value="TreeGrafter"/>
</dbReference>